<dbReference type="Proteomes" id="UP000813463">
    <property type="component" value="Chromosome 4"/>
</dbReference>
<feature type="compositionally biased region" description="Polar residues" evidence="1">
    <location>
        <begin position="230"/>
        <end position="239"/>
    </location>
</feature>
<dbReference type="RefSeq" id="XP_021867026.2">
    <property type="nucleotide sequence ID" value="XM_022011334.2"/>
</dbReference>
<gene>
    <name evidence="4" type="primary">LOC110805710</name>
</gene>
<dbReference type="PANTHER" id="PTHR33223">
    <property type="entry name" value="CCHC-TYPE DOMAIN-CONTAINING PROTEIN"/>
    <property type="match status" value="1"/>
</dbReference>
<name>A0A9R0KCP7_SPIOL</name>
<reference evidence="3" key="1">
    <citation type="journal article" date="2021" name="Nat. Commun.">
        <title>Genomic analyses provide insights into spinach domestication and the genetic basis of agronomic traits.</title>
        <authorList>
            <person name="Cai X."/>
            <person name="Sun X."/>
            <person name="Xu C."/>
            <person name="Sun H."/>
            <person name="Wang X."/>
            <person name="Ge C."/>
            <person name="Zhang Z."/>
            <person name="Wang Q."/>
            <person name="Fei Z."/>
            <person name="Jiao C."/>
            <person name="Wang Q."/>
        </authorList>
    </citation>
    <scope>NUCLEOTIDE SEQUENCE [LARGE SCALE GENOMIC DNA]</scope>
    <source>
        <strain evidence="3">cv. Varoflay</strain>
    </source>
</reference>
<dbReference type="PANTHER" id="PTHR33223:SF10">
    <property type="entry name" value="AMINOTRANSFERASE-LIKE PLANT MOBILE DOMAIN-CONTAINING PROTEIN"/>
    <property type="match status" value="1"/>
</dbReference>
<dbReference type="KEGG" id="soe:110805710"/>
<organism evidence="3 4">
    <name type="scientific">Spinacia oleracea</name>
    <name type="common">Spinach</name>
    <dbReference type="NCBI Taxonomy" id="3562"/>
    <lineage>
        <taxon>Eukaryota</taxon>
        <taxon>Viridiplantae</taxon>
        <taxon>Streptophyta</taxon>
        <taxon>Embryophyta</taxon>
        <taxon>Tracheophyta</taxon>
        <taxon>Spermatophyta</taxon>
        <taxon>Magnoliopsida</taxon>
        <taxon>eudicotyledons</taxon>
        <taxon>Gunneridae</taxon>
        <taxon>Pentapetalae</taxon>
        <taxon>Caryophyllales</taxon>
        <taxon>Chenopodiaceae</taxon>
        <taxon>Chenopodioideae</taxon>
        <taxon>Anserineae</taxon>
        <taxon>Spinacia</taxon>
    </lineage>
</organism>
<protein>
    <recommendedName>
        <fullName evidence="2">Retrotransposon gag domain-containing protein</fullName>
    </recommendedName>
</protein>
<feature type="region of interest" description="Disordered" evidence="1">
    <location>
        <begin position="204"/>
        <end position="279"/>
    </location>
</feature>
<reference evidence="4" key="2">
    <citation type="submission" date="2025-08" db="UniProtKB">
        <authorList>
            <consortium name="RefSeq"/>
        </authorList>
    </citation>
    <scope>IDENTIFICATION</scope>
    <source>
        <tissue evidence="4">Leaf</tissue>
    </source>
</reference>
<keyword evidence="3" id="KW-1185">Reference proteome</keyword>
<dbReference type="Pfam" id="PF03732">
    <property type="entry name" value="Retrotrans_gag"/>
    <property type="match status" value="1"/>
</dbReference>
<evidence type="ECO:0000256" key="1">
    <source>
        <dbReference type="SAM" id="MobiDB-lite"/>
    </source>
</evidence>
<proteinExistence type="predicted"/>
<dbReference type="AlphaFoldDB" id="A0A9R0KCP7"/>
<dbReference type="GeneID" id="110805710"/>
<feature type="domain" description="Retrotransposon gag" evidence="2">
    <location>
        <begin position="57"/>
        <end position="133"/>
    </location>
</feature>
<feature type="compositionally biased region" description="Polar residues" evidence="1">
    <location>
        <begin position="247"/>
        <end position="272"/>
    </location>
</feature>
<evidence type="ECO:0000259" key="2">
    <source>
        <dbReference type="Pfam" id="PF03732"/>
    </source>
</evidence>
<accession>A0A9R0KCP7</accession>
<dbReference type="InterPro" id="IPR005162">
    <property type="entry name" value="Retrotrans_gag_dom"/>
</dbReference>
<evidence type="ECO:0000313" key="3">
    <source>
        <dbReference type="Proteomes" id="UP000813463"/>
    </source>
</evidence>
<sequence>MAPTSSPFIEELVMEEIPKVRLPAHLTYNGTTDPRDHVISYEQQMFLIPQSKACWCKYFPTTLTGVAGEWFRSLPKGSVDNFKDLSEKLCVQFVSNNRFEQTTAELASIQQERGEILRDFMARLMKESTNIPNLQPDVAIFSLKHALQEGRFCDKLSMKNPTKLAAVLQMADAFFRTKDFNKAAAKLKGSSEPKDTKANRASLMAAQEKEKRSKVRETEARRKKGKRVNFNPSTPTTLHSLFPENRFTASTSMMRNGKARQTQIQPPSQKQKQVVRVPR</sequence>
<feature type="compositionally biased region" description="Basic and acidic residues" evidence="1">
    <location>
        <begin position="207"/>
        <end position="220"/>
    </location>
</feature>
<evidence type="ECO:0000313" key="4">
    <source>
        <dbReference type="RefSeq" id="XP_021867026.2"/>
    </source>
</evidence>